<feature type="transmembrane region" description="Helical" evidence="5">
    <location>
        <begin position="258"/>
        <end position="283"/>
    </location>
</feature>
<dbReference type="InterPro" id="IPR025423">
    <property type="entry name" value="TMEM205-like"/>
</dbReference>
<feature type="transmembrane region" description="Helical" evidence="5">
    <location>
        <begin position="295"/>
        <end position="317"/>
    </location>
</feature>
<protein>
    <recommendedName>
        <fullName evidence="7">TMEM205-like domain-containing protein</fullName>
    </recommendedName>
</protein>
<sequence>MMNVLALALLLSSLAAAGVFSPTTGSTNTHPTPPLAREGHRLIVVEYERQVPPGSSALISGDFPGNEAGEAKDKLLPHQSQPAQDKISDAYGACKEKISNLFTKAKNRASELEESAIDAVKSASETTKGKVEQLQESAADALKSTAESAADAVKLAGKTTKEKAERFQESAADAIANITERASGVKESAIGAVKSPAIEDVSADISAVARKAADRTEEAARDLADILRRARELARDAAAYVASGACRAARTVAAGAHLLGFATAYGTCVWVTFASSHVLASALPRQQFGIVQSRLYPVYFKAMAFSVAAALAGHFLYVGRRSPAERAKGYDLLAVLVMVTLNMLYLEPRATKVMFERMKIEKEEGCGSAAVTAAETEAAASEMVIASKRLKRLNSYSSFLNVLSLMGLSWHLVHLAQLLDSSCSTSV</sequence>
<accession>A0A2I0B418</accession>
<reference evidence="8 9" key="1">
    <citation type="journal article" date="2017" name="Nature">
        <title>The Apostasia genome and the evolution of orchids.</title>
        <authorList>
            <person name="Zhang G.Q."/>
            <person name="Liu K.W."/>
            <person name="Li Z."/>
            <person name="Lohaus R."/>
            <person name="Hsiao Y.Y."/>
            <person name="Niu S.C."/>
            <person name="Wang J.Y."/>
            <person name="Lin Y.C."/>
            <person name="Xu Q."/>
            <person name="Chen L.J."/>
            <person name="Yoshida K."/>
            <person name="Fujiwara S."/>
            <person name="Wang Z.W."/>
            <person name="Zhang Y.Q."/>
            <person name="Mitsuda N."/>
            <person name="Wang M."/>
            <person name="Liu G.H."/>
            <person name="Pecoraro L."/>
            <person name="Huang H.X."/>
            <person name="Xiao X.J."/>
            <person name="Lin M."/>
            <person name="Wu X.Y."/>
            <person name="Wu W.L."/>
            <person name="Chen Y.Y."/>
            <person name="Chang S.B."/>
            <person name="Sakamoto S."/>
            <person name="Ohme-Takagi M."/>
            <person name="Yagi M."/>
            <person name="Zeng S.J."/>
            <person name="Shen C.Y."/>
            <person name="Yeh C.M."/>
            <person name="Luo Y.B."/>
            <person name="Tsai W.C."/>
            <person name="Van de Peer Y."/>
            <person name="Liu Z.J."/>
        </authorList>
    </citation>
    <scope>NUCLEOTIDE SEQUENCE [LARGE SCALE GENOMIC DNA]</scope>
    <source>
        <strain evidence="9">cv. Shenzhen</strain>
        <tissue evidence="8">Stem</tissue>
    </source>
</reference>
<dbReference type="PANTHER" id="PTHR47652">
    <property type="entry name" value="MITOCHONDRIAL IMPORT INNER MEMBRANE TRANSLOCASE SUBUNIT TIM44"/>
    <property type="match status" value="1"/>
</dbReference>
<evidence type="ECO:0000256" key="2">
    <source>
        <dbReference type="ARBA" id="ARBA00022692"/>
    </source>
</evidence>
<dbReference type="OrthoDB" id="1641132at2759"/>
<keyword evidence="6" id="KW-0732">Signal</keyword>
<feature type="domain" description="TMEM205-like" evidence="7">
    <location>
        <begin position="259"/>
        <end position="358"/>
    </location>
</feature>
<comment type="subcellular location">
    <subcellularLocation>
        <location evidence="1">Membrane</location>
    </subcellularLocation>
</comment>
<evidence type="ECO:0000259" key="7">
    <source>
        <dbReference type="Pfam" id="PF13664"/>
    </source>
</evidence>
<evidence type="ECO:0000313" key="9">
    <source>
        <dbReference type="Proteomes" id="UP000236161"/>
    </source>
</evidence>
<dbReference type="AlphaFoldDB" id="A0A2I0B418"/>
<evidence type="ECO:0000256" key="4">
    <source>
        <dbReference type="ARBA" id="ARBA00023136"/>
    </source>
</evidence>
<dbReference type="GO" id="GO:0016020">
    <property type="term" value="C:membrane"/>
    <property type="evidence" value="ECO:0007669"/>
    <property type="project" value="UniProtKB-SubCell"/>
</dbReference>
<dbReference type="Pfam" id="PF13664">
    <property type="entry name" value="DUF4149"/>
    <property type="match status" value="1"/>
</dbReference>
<feature type="signal peptide" evidence="6">
    <location>
        <begin position="1"/>
        <end position="17"/>
    </location>
</feature>
<evidence type="ECO:0000256" key="3">
    <source>
        <dbReference type="ARBA" id="ARBA00022989"/>
    </source>
</evidence>
<dbReference type="Proteomes" id="UP000236161">
    <property type="component" value="Unassembled WGS sequence"/>
</dbReference>
<keyword evidence="4 5" id="KW-0472">Membrane</keyword>
<dbReference type="PANTHER" id="PTHR47652:SF3">
    <property type="entry name" value="MITOCHONDRIAL IMPORT INNER MEMBRANE TRANSLOCASE SUBUNIT TIM44"/>
    <property type="match status" value="1"/>
</dbReference>
<evidence type="ECO:0000256" key="6">
    <source>
        <dbReference type="SAM" id="SignalP"/>
    </source>
</evidence>
<organism evidence="8 9">
    <name type="scientific">Apostasia shenzhenica</name>
    <dbReference type="NCBI Taxonomy" id="1088818"/>
    <lineage>
        <taxon>Eukaryota</taxon>
        <taxon>Viridiplantae</taxon>
        <taxon>Streptophyta</taxon>
        <taxon>Embryophyta</taxon>
        <taxon>Tracheophyta</taxon>
        <taxon>Spermatophyta</taxon>
        <taxon>Magnoliopsida</taxon>
        <taxon>Liliopsida</taxon>
        <taxon>Asparagales</taxon>
        <taxon>Orchidaceae</taxon>
        <taxon>Apostasioideae</taxon>
        <taxon>Apostasia</taxon>
    </lineage>
</organism>
<keyword evidence="9" id="KW-1185">Reference proteome</keyword>
<name>A0A2I0B418_9ASPA</name>
<feature type="transmembrane region" description="Helical" evidence="5">
    <location>
        <begin position="329"/>
        <end position="346"/>
    </location>
</feature>
<keyword evidence="3 5" id="KW-1133">Transmembrane helix</keyword>
<evidence type="ECO:0000256" key="5">
    <source>
        <dbReference type="SAM" id="Phobius"/>
    </source>
</evidence>
<evidence type="ECO:0000313" key="8">
    <source>
        <dbReference type="EMBL" id="PKA62533.1"/>
    </source>
</evidence>
<feature type="chain" id="PRO_5014173509" description="TMEM205-like domain-containing protein" evidence="6">
    <location>
        <begin position="18"/>
        <end position="427"/>
    </location>
</feature>
<evidence type="ECO:0000256" key="1">
    <source>
        <dbReference type="ARBA" id="ARBA00004370"/>
    </source>
</evidence>
<proteinExistence type="predicted"/>
<keyword evidence="2 5" id="KW-0812">Transmembrane</keyword>
<feature type="transmembrane region" description="Helical" evidence="5">
    <location>
        <begin position="393"/>
        <end position="412"/>
    </location>
</feature>
<gene>
    <name evidence="8" type="ORF">AXF42_Ash009420</name>
</gene>
<dbReference type="EMBL" id="KZ451917">
    <property type="protein sequence ID" value="PKA62533.1"/>
    <property type="molecule type" value="Genomic_DNA"/>
</dbReference>